<accession>G2YP00</accession>
<feature type="transmembrane region" description="Helical" evidence="2">
    <location>
        <begin position="30"/>
        <end position="53"/>
    </location>
</feature>
<keyword evidence="2" id="KW-0472">Membrane</keyword>
<dbReference type="InParanoid" id="G2YP00"/>
<evidence type="ECO:0000313" key="4">
    <source>
        <dbReference type="Proteomes" id="UP000008177"/>
    </source>
</evidence>
<reference evidence="4" key="1">
    <citation type="journal article" date="2011" name="PLoS Genet.">
        <title>Genomic analysis of the necrotrophic fungal pathogens Sclerotinia sclerotiorum and Botrytis cinerea.</title>
        <authorList>
            <person name="Amselem J."/>
            <person name="Cuomo C.A."/>
            <person name="van Kan J.A."/>
            <person name="Viaud M."/>
            <person name="Benito E.P."/>
            <person name="Couloux A."/>
            <person name="Coutinho P.M."/>
            <person name="de Vries R.P."/>
            <person name="Dyer P.S."/>
            <person name="Fillinger S."/>
            <person name="Fournier E."/>
            <person name="Gout L."/>
            <person name="Hahn M."/>
            <person name="Kohn L."/>
            <person name="Lapalu N."/>
            <person name="Plummer K.M."/>
            <person name="Pradier J.M."/>
            <person name="Quevillon E."/>
            <person name="Sharon A."/>
            <person name="Simon A."/>
            <person name="ten Have A."/>
            <person name="Tudzynski B."/>
            <person name="Tudzynski P."/>
            <person name="Wincker P."/>
            <person name="Andrew M."/>
            <person name="Anthouard V."/>
            <person name="Beever R.E."/>
            <person name="Beffa R."/>
            <person name="Benoit I."/>
            <person name="Bouzid O."/>
            <person name="Brault B."/>
            <person name="Chen Z."/>
            <person name="Choquer M."/>
            <person name="Collemare J."/>
            <person name="Cotton P."/>
            <person name="Danchin E.G."/>
            <person name="Da Silva C."/>
            <person name="Gautier A."/>
            <person name="Giraud C."/>
            <person name="Giraud T."/>
            <person name="Gonzalez C."/>
            <person name="Grossetete S."/>
            <person name="Guldener U."/>
            <person name="Henrissat B."/>
            <person name="Howlett B.J."/>
            <person name="Kodira C."/>
            <person name="Kretschmer M."/>
            <person name="Lappartient A."/>
            <person name="Leroch M."/>
            <person name="Levis C."/>
            <person name="Mauceli E."/>
            <person name="Neuveglise C."/>
            <person name="Oeser B."/>
            <person name="Pearson M."/>
            <person name="Poulain J."/>
            <person name="Poussereau N."/>
            <person name="Quesneville H."/>
            <person name="Rascle C."/>
            <person name="Schumacher J."/>
            <person name="Segurens B."/>
            <person name="Sexton A."/>
            <person name="Silva E."/>
            <person name="Sirven C."/>
            <person name="Soanes D.M."/>
            <person name="Talbot N.J."/>
            <person name="Templeton M."/>
            <person name="Yandava C."/>
            <person name="Yarden O."/>
            <person name="Zeng Q."/>
            <person name="Rollins J.A."/>
            <person name="Lebrun M.H."/>
            <person name="Dickman M."/>
        </authorList>
    </citation>
    <scope>NUCLEOTIDE SEQUENCE [LARGE SCALE GENOMIC DNA]</scope>
    <source>
        <strain evidence="4">T4</strain>
    </source>
</reference>
<dbReference type="AlphaFoldDB" id="G2YP00"/>
<evidence type="ECO:0000313" key="3">
    <source>
        <dbReference type="EMBL" id="CCD53348.1"/>
    </source>
</evidence>
<keyword evidence="2" id="KW-0812">Transmembrane</keyword>
<organism evidence="3 4">
    <name type="scientific">Botryotinia fuckeliana (strain T4)</name>
    <name type="common">Noble rot fungus</name>
    <name type="synonym">Botrytis cinerea</name>
    <dbReference type="NCBI Taxonomy" id="999810"/>
    <lineage>
        <taxon>Eukaryota</taxon>
        <taxon>Fungi</taxon>
        <taxon>Dikarya</taxon>
        <taxon>Ascomycota</taxon>
        <taxon>Pezizomycotina</taxon>
        <taxon>Leotiomycetes</taxon>
        <taxon>Helotiales</taxon>
        <taxon>Sclerotiniaceae</taxon>
        <taxon>Botrytis</taxon>
    </lineage>
</organism>
<dbReference type="EMBL" id="FQ790346">
    <property type="protein sequence ID" value="CCD53348.1"/>
    <property type="molecule type" value="Genomic_DNA"/>
</dbReference>
<feature type="region of interest" description="Disordered" evidence="1">
    <location>
        <begin position="1"/>
        <end position="25"/>
    </location>
</feature>
<evidence type="ECO:0000256" key="1">
    <source>
        <dbReference type="SAM" id="MobiDB-lite"/>
    </source>
</evidence>
<evidence type="ECO:0000256" key="2">
    <source>
        <dbReference type="SAM" id="Phobius"/>
    </source>
</evidence>
<dbReference type="HOGENOM" id="CLU_2867431_0_0_1"/>
<sequence>MKSKSQNPKMTRPYQDDARRANRTPPEPSALFLSASLSSFRSVHLLYFLLFIFRSAQCSNAVMQ</sequence>
<keyword evidence="2" id="KW-1133">Transmembrane helix</keyword>
<protein>
    <submittedName>
        <fullName evidence="3">Uncharacterized protein</fullName>
    </submittedName>
</protein>
<dbReference type="Proteomes" id="UP000008177">
    <property type="component" value="Unplaced contigs"/>
</dbReference>
<name>G2YP00_BOTF4</name>
<proteinExistence type="predicted"/>
<gene>
    <name evidence="3" type="ORF">BofuT4_uP123670.1</name>
</gene>